<accession>A0A7W7KDK4</accession>
<name>A0A7W7KDK4_9SPHN</name>
<dbReference type="Proteomes" id="UP000555448">
    <property type="component" value="Unassembled WGS sequence"/>
</dbReference>
<dbReference type="EMBL" id="JACHLR010000035">
    <property type="protein sequence ID" value="MBB4860879.1"/>
    <property type="molecule type" value="Genomic_DNA"/>
</dbReference>
<proteinExistence type="predicted"/>
<dbReference type="RefSeq" id="WP_184250393.1">
    <property type="nucleotide sequence ID" value="NZ_JACHLR010000035.1"/>
</dbReference>
<evidence type="ECO:0000256" key="1">
    <source>
        <dbReference type="SAM" id="MobiDB-lite"/>
    </source>
</evidence>
<protein>
    <recommendedName>
        <fullName evidence="4">Methyltransferase small domain-containing protein</fullName>
    </recommendedName>
</protein>
<comment type="caution">
    <text evidence="2">The sequence shown here is derived from an EMBL/GenBank/DDBJ whole genome shotgun (WGS) entry which is preliminary data.</text>
</comment>
<feature type="compositionally biased region" description="Low complexity" evidence="1">
    <location>
        <begin position="337"/>
        <end position="351"/>
    </location>
</feature>
<evidence type="ECO:0000313" key="3">
    <source>
        <dbReference type="Proteomes" id="UP000555448"/>
    </source>
</evidence>
<keyword evidence="3" id="KW-1185">Reference proteome</keyword>
<feature type="region of interest" description="Disordered" evidence="1">
    <location>
        <begin position="317"/>
        <end position="351"/>
    </location>
</feature>
<dbReference type="InterPro" id="IPR029063">
    <property type="entry name" value="SAM-dependent_MTases_sf"/>
</dbReference>
<evidence type="ECO:0008006" key="4">
    <source>
        <dbReference type="Google" id="ProtNLM"/>
    </source>
</evidence>
<dbReference type="AlphaFoldDB" id="A0A7W7KDK4"/>
<sequence>MNALPTQTVRSEDQIRYQHFSTPLDLAGLVVLLAQAKPTDDVLEPGAGHGSLVALLADVKTLRLNELDLKRREALQVLFPAATISDHDAALLSATLEPGYTPSLILMNPPFSRSEGRGGDQFAAVRHLRSALSRLAPGGRGVAIMPDWFTTNAALGKTYDATLTGCSVVGSYRLDKCYHKQGTSVAVRIYVIDKKPAHARPTVIARDSVAPLLDVVTIVPRSALSEVRKPAVSGAAKPSLFKAVRSTSKAAPAAMLAHKRNDVLPVRFTSLKVLRPLGEQAGVYLPYRPSRIDLQDAGMHPTDLVESVAMESIPAAVPPTPTSCRHCRHKAGPSMDSARSSRASTRRQAGS</sequence>
<dbReference type="PRINTS" id="PR00507">
    <property type="entry name" value="N12N6MTFRASE"/>
</dbReference>
<gene>
    <name evidence="2" type="ORF">HNO88_004225</name>
</gene>
<reference evidence="2 3" key="1">
    <citation type="submission" date="2020-08" db="EMBL/GenBank/DDBJ databases">
        <title>Functional genomics of gut bacteria from endangered species of beetles.</title>
        <authorList>
            <person name="Carlos-Shanley C."/>
        </authorList>
    </citation>
    <scope>NUCLEOTIDE SEQUENCE [LARGE SCALE GENOMIC DNA]</scope>
    <source>
        <strain evidence="2 3">S00245</strain>
    </source>
</reference>
<evidence type="ECO:0000313" key="2">
    <source>
        <dbReference type="EMBL" id="MBB4860879.1"/>
    </source>
</evidence>
<dbReference type="SUPFAM" id="SSF53335">
    <property type="entry name" value="S-adenosyl-L-methionine-dependent methyltransferases"/>
    <property type="match status" value="1"/>
</dbReference>
<organism evidence="2 3">
    <name type="scientific">Novosphingobium chloroacetimidivorans</name>
    <dbReference type="NCBI Taxonomy" id="1428314"/>
    <lineage>
        <taxon>Bacteria</taxon>
        <taxon>Pseudomonadati</taxon>
        <taxon>Pseudomonadota</taxon>
        <taxon>Alphaproteobacteria</taxon>
        <taxon>Sphingomonadales</taxon>
        <taxon>Sphingomonadaceae</taxon>
        <taxon>Novosphingobium</taxon>
    </lineage>
</organism>
<dbReference type="Gene3D" id="3.40.50.150">
    <property type="entry name" value="Vaccinia Virus protein VP39"/>
    <property type="match status" value="1"/>
</dbReference>